<reference evidence="2 3" key="1">
    <citation type="submission" date="2019-05" db="EMBL/GenBank/DDBJ databases">
        <title>Another draft genome of Portunus trituberculatus and its Hox gene families provides insights of decapod evolution.</title>
        <authorList>
            <person name="Jeong J.-H."/>
            <person name="Song I."/>
            <person name="Kim S."/>
            <person name="Choi T."/>
            <person name="Kim D."/>
            <person name="Ryu S."/>
            <person name="Kim W."/>
        </authorList>
    </citation>
    <scope>NUCLEOTIDE SEQUENCE [LARGE SCALE GENOMIC DNA]</scope>
    <source>
        <tissue evidence="2">Muscle</tissue>
    </source>
</reference>
<evidence type="ECO:0000313" key="3">
    <source>
        <dbReference type="Proteomes" id="UP000324222"/>
    </source>
</evidence>
<dbReference type="EMBL" id="VSRR010001595">
    <property type="protein sequence ID" value="MPC26406.1"/>
    <property type="molecule type" value="Genomic_DNA"/>
</dbReference>
<dbReference type="AlphaFoldDB" id="A0A5B7DZM9"/>
<keyword evidence="3" id="KW-1185">Reference proteome</keyword>
<comment type="caution">
    <text evidence="2">The sequence shown here is derived from an EMBL/GenBank/DDBJ whole genome shotgun (WGS) entry which is preliminary data.</text>
</comment>
<gene>
    <name evidence="2" type="ORF">E2C01_019545</name>
</gene>
<evidence type="ECO:0000313" key="2">
    <source>
        <dbReference type="EMBL" id="MPC26406.1"/>
    </source>
</evidence>
<accession>A0A5B7DZM9</accession>
<sequence length="78" mass="8817">MRLALSFSREFMALSFWATFCLKPHLLGSCCPVAPSEEAHPTLEQWIGFEPVCLETPRTPKHNYFADEVARSVTTQGM</sequence>
<protein>
    <recommendedName>
        <fullName evidence="4">Secreted protein</fullName>
    </recommendedName>
</protein>
<dbReference type="Proteomes" id="UP000324222">
    <property type="component" value="Unassembled WGS sequence"/>
</dbReference>
<proteinExistence type="predicted"/>
<organism evidence="2 3">
    <name type="scientific">Portunus trituberculatus</name>
    <name type="common">Swimming crab</name>
    <name type="synonym">Neptunus trituberculatus</name>
    <dbReference type="NCBI Taxonomy" id="210409"/>
    <lineage>
        <taxon>Eukaryota</taxon>
        <taxon>Metazoa</taxon>
        <taxon>Ecdysozoa</taxon>
        <taxon>Arthropoda</taxon>
        <taxon>Crustacea</taxon>
        <taxon>Multicrustacea</taxon>
        <taxon>Malacostraca</taxon>
        <taxon>Eumalacostraca</taxon>
        <taxon>Eucarida</taxon>
        <taxon>Decapoda</taxon>
        <taxon>Pleocyemata</taxon>
        <taxon>Brachyura</taxon>
        <taxon>Eubrachyura</taxon>
        <taxon>Portunoidea</taxon>
        <taxon>Portunidae</taxon>
        <taxon>Portuninae</taxon>
        <taxon>Portunus</taxon>
    </lineage>
</organism>
<evidence type="ECO:0000256" key="1">
    <source>
        <dbReference type="SAM" id="SignalP"/>
    </source>
</evidence>
<evidence type="ECO:0008006" key="4">
    <source>
        <dbReference type="Google" id="ProtNLM"/>
    </source>
</evidence>
<keyword evidence="1" id="KW-0732">Signal</keyword>
<feature type="signal peptide" evidence="1">
    <location>
        <begin position="1"/>
        <end position="28"/>
    </location>
</feature>
<feature type="chain" id="PRO_5022990743" description="Secreted protein" evidence="1">
    <location>
        <begin position="29"/>
        <end position="78"/>
    </location>
</feature>
<name>A0A5B7DZM9_PORTR</name>